<evidence type="ECO:0000256" key="1">
    <source>
        <dbReference type="SAM" id="Phobius"/>
    </source>
</evidence>
<reference evidence="2" key="1">
    <citation type="submission" date="2022-08" db="EMBL/GenBank/DDBJ databases">
        <title>Genome Sequencing of Bacteroides fragilis Group Isolates with Nanopore Technology.</title>
        <authorList>
            <person name="Tisza M.J."/>
            <person name="Smith D."/>
            <person name="Dekker J.P."/>
        </authorList>
    </citation>
    <scope>NUCLEOTIDE SEQUENCE</scope>
    <source>
        <strain evidence="2">BFG-474</strain>
    </source>
</reference>
<dbReference type="Proteomes" id="UP001060260">
    <property type="component" value="Chromosome"/>
</dbReference>
<accession>A0AA95BXM7</accession>
<sequence>MMKKKNPIYGDSLMVERNNSLFFCTPISLYAISMALFLLEHLSFCKGNSSFSGLKL</sequence>
<dbReference type="RefSeq" id="WP_178665898.1">
    <property type="nucleotide sequence ID" value="NZ_CAXSLD010000015.1"/>
</dbReference>
<dbReference type="AlphaFoldDB" id="A0AA95BXM7"/>
<evidence type="ECO:0008006" key="4">
    <source>
        <dbReference type="Google" id="ProtNLM"/>
    </source>
</evidence>
<protein>
    <recommendedName>
        <fullName evidence="4">Transmembrane protein</fullName>
    </recommendedName>
</protein>
<evidence type="ECO:0000313" key="2">
    <source>
        <dbReference type="EMBL" id="UVQ97577.1"/>
    </source>
</evidence>
<keyword evidence="1" id="KW-0812">Transmembrane</keyword>
<proteinExistence type="predicted"/>
<evidence type="ECO:0000313" key="3">
    <source>
        <dbReference type="Proteomes" id="UP001060260"/>
    </source>
</evidence>
<keyword evidence="1" id="KW-1133">Transmembrane helix</keyword>
<dbReference type="EMBL" id="CP103166">
    <property type="protein sequence ID" value="UVQ97577.1"/>
    <property type="molecule type" value="Genomic_DNA"/>
</dbReference>
<keyword evidence="1" id="KW-0472">Membrane</keyword>
<organism evidence="2 3">
    <name type="scientific">Bacteroides caccae</name>
    <dbReference type="NCBI Taxonomy" id="47678"/>
    <lineage>
        <taxon>Bacteria</taxon>
        <taxon>Pseudomonadati</taxon>
        <taxon>Bacteroidota</taxon>
        <taxon>Bacteroidia</taxon>
        <taxon>Bacteroidales</taxon>
        <taxon>Bacteroidaceae</taxon>
        <taxon>Bacteroides</taxon>
    </lineage>
</organism>
<name>A0AA95BXM7_9BACE</name>
<feature type="transmembrane region" description="Helical" evidence="1">
    <location>
        <begin position="20"/>
        <end position="39"/>
    </location>
</feature>
<gene>
    <name evidence="2" type="ORF">NXW23_04215</name>
</gene>